<feature type="transmembrane region" description="Helical" evidence="4">
    <location>
        <begin position="127"/>
        <end position="145"/>
    </location>
</feature>
<keyword evidence="4" id="KW-0472">Membrane</keyword>
<feature type="transmembrane region" description="Helical" evidence="4">
    <location>
        <begin position="151"/>
        <end position="171"/>
    </location>
</feature>
<dbReference type="PROSITE" id="PS50850">
    <property type="entry name" value="MFS"/>
    <property type="match status" value="1"/>
</dbReference>
<dbReference type="GO" id="GO:0022857">
    <property type="term" value="F:transmembrane transporter activity"/>
    <property type="evidence" value="ECO:0007669"/>
    <property type="project" value="InterPro"/>
</dbReference>
<dbReference type="Pfam" id="PF07690">
    <property type="entry name" value="MFS_1"/>
    <property type="match status" value="1"/>
</dbReference>
<name>A0A2T2NRR1_CORCC</name>
<dbReference type="InterPro" id="IPR050327">
    <property type="entry name" value="Proton-linked_MCT"/>
</dbReference>
<comment type="subcellular location">
    <subcellularLocation>
        <location evidence="1">Membrane</location>
        <topology evidence="1">Multi-pass membrane protein</topology>
    </subcellularLocation>
</comment>
<feature type="transmembrane region" description="Helical" evidence="4">
    <location>
        <begin position="259"/>
        <end position="281"/>
    </location>
</feature>
<dbReference type="InterPro" id="IPR011701">
    <property type="entry name" value="MFS"/>
</dbReference>
<evidence type="ECO:0000256" key="2">
    <source>
        <dbReference type="ARBA" id="ARBA00006727"/>
    </source>
</evidence>
<dbReference type="InterPro" id="IPR036259">
    <property type="entry name" value="MFS_trans_sf"/>
</dbReference>
<evidence type="ECO:0000313" key="6">
    <source>
        <dbReference type="EMBL" id="PSN68117.1"/>
    </source>
</evidence>
<feature type="transmembrane region" description="Helical" evidence="4">
    <location>
        <begin position="219"/>
        <end position="239"/>
    </location>
</feature>
<keyword evidence="4" id="KW-1133">Transmembrane helix</keyword>
<proteinExistence type="inferred from homology"/>
<gene>
    <name evidence="6" type="ORF">BS50DRAFT_573077</name>
</gene>
<evidence type="ECO:0000256" key="3">
    <source>
        <dbReference type="SAM" id="MobiDB-lite"/>
    </source>
</evidence>
<reference evidence="6 7" key="1">
    <citation type="journal article" date="2018" name="Front. Microbiol.">
        <title>Genome-Wide Analysis of Corynespora cassiicola Leaf Fall Disease Putative Effectors.</title>
        <authorList>
            <person name="Lopez D."/>
            <person name="Ribeiro S."/>
            <person name="Label P."/>
            <person name="Fumanal B."/>
            <person name="Venisse J.S."/>
            <person name="Kohler A."/>
            <person name="de Oliveira R.R."/>
            <person name="Labutti K."/>
            <person name="Lipzen A."/>
            <person name="Lail K."/>
            <person name="Bauer D."/>
            <person name="Ohm R.A."/>
            <person name="Barry K.W."/>
            <person name="Spatafora J."/>
            <person name="Grigoriev I.V."/>
            <person name="Martin F.M."/>
            <person name="Pujade-Renaud V."/>
        </authorList>
    </citation>
    <scope>NUCLEOTIDE SEQUENCE [LARGE SCALE GENOMIC DNA]</scope>
    <source>
        <strain evidence="6 7">Philippines</strain>
    </source>
</reference>
<accession>A0A2T2NRR1</accession>
<keyword evidence="7" id="KW-1185">Reference proteome</keyword>
<evidence type="ECO:0000256" key="4">
    <source>
        <dbReference type="SAM" id="Phobius"/>
    </source>
</evidence>
<dbReference type="EMBL" id="KZ678134">
    <property type="protein sequence ID" value="PSN68117.1"/>
    <property type="molecule type" value="Genomic_DNA"/>
</dbReference>
<feature type="transmembrane region" description="Helical" evidence="4">
    <location>
        <begin position="55"/>
        <end position="75"/>
    </location>
</feature>
<feature type="transmembrane region" description="Helical" evidence="4">
    <location>
        <begin position="95"/>
        <end position="115"/>
    </location>
</feature>
<dbReference type="Gene3D" id="1.20.1250.20">
    <property type="entry name" value="MFS general substrate transporter like domains"/>
    <property type="match status" value="2"/>
</dbReference>
<organism evidence="6 7">
    <name type="scientific">Corynespora cassiicola Philippines</name>
    <dbReference type="NCBI Taxonomy" id="1448308"/>
    <lineage>
        <taxon>Eukaryota</taxon>
        <taxon>Fungi</taxon>
        <taxon>Dikarya</taxon>
        <taxon>Ascomycota</taxon>
        <taxon>Pezizomycotina</taxon>
        <taxon>Dothideomycetes</taxon>
        <taxon>Pleosporomycetidae</taxon>
        <taxon>Pleosporales</taxon>
        <taxon>Corynesporascaceae</taxon>
        <taxon>Corynespora</taxon>
    </lineage>
</organism>
<feature type="transmembrane region" description="Helical" evidence="4">
    <location>
        <begin position="324"/>
        <end position="344"/>
    </location>
</feature>
<dbReference type="InterPro" id="IPR020846">
    <property type="entry name" value="MFS_dom"/>
</dbReference>
<evidence type="ECO:0000256" key="1">
    <source>
        <dbReference type="ARBA" id="ARBA00004141"/>
    </source>
</evidence>
<dbReference type="PANTHER" id="PTHR11360:SF287">
    <property type="entry name" value="MFS MONOCARBOXYLATE TRANSPORTER"/>
    <property type="match status" value="1"/>
</dbReference>
<dbReference type="GO" id="GO:0016020">
    <property type="term" value="C:membrane"/>
    <property type="evidence" value="ECO:0007669"/>
    <property type="project" value="UniProtKB-SubCell"/>
</dbReference>
<dbReference type="PANTHER" id="PTHR11360">
    <property type="entry name" value="MONOCARBOXYLATE TRANSPORTER"/>
    <property type="match status" value="1"/>
</dbReference>
<protein>
    <submittedName>
        <fullName evidence="6">MFS general substrate transporter</fullName>
    </submittedName>
</protein>
<dbReference type="AlphaFoldDB" id="A0A2T2NRR1"/>
<comment type="similarity">
    <text evidence="2">Belongs to the major facilitator superfamily. Monocarboxylate porter (TC 2.A.1.13) family.</text>
</comment>
<dbReference type="OrthoDB" id="2213137at2759"/>
<evidence type="ECO:0000259" key="5">
    <source>
        <dbReference type="PROSITE" id="PS50850"/>
    </source>
</evidence>
<feature type="transmembrane region" description="Helical" evidence="4">
    <location>
        <begin position="384"/>
        <end position="405"/>
    </location>
</feature>
<feature type="transmembrane region" description="Helical" evidence="4">
    <location>
        <begin position="183"/>
        <end position="207"/>
    </location>
</feature>
<dbReference type="SUPFAM" id="SSF103473">
    <property type="entry name" value="MFS general substrate transporter"/>
    <property type="match status" value="1"/>
</dbReference>
<keyword evidence="4" id="KW-0812">Transmembrane</keyword>
<feature type="domain" description="Major facilitator superfamily (MFS) profile" evidence="5">
    <location>
        <begin position="259"/>
        <end position="451"/>
    </location>
</feature>
<feature type="transmembrane region" description="Helical" evidence="4">
    <location>
        <begin position="293"/>
        <end position="312"/>
    </location>
</feature>
<evidence type="ECO:0000313" key="7">
    <source>
        <dbReference type="Proteomes" id="UP000240883"/>
    </source>
</evidence>
<feature type="transmembrane region" description="Helical" evidence="4">
    <location>
        <begin position="425"/>
        <end position="445"/>
    </location>
</feature>
<feature type="compositionally biased region" description="Polar residues" evidence="3">
    <location>
        <begin position="9"/>
        <end position="21"/>
    </location>
</feature>
<feature type="region of interest" description="Disordered" evidence="3">
    <location>
        <begin position="1"/>
        <end position="21"/>
    </location>
</feature>
<sequence length="451" mass="48666">MAPNEFEMETQTPASETPNLISRQGSDIHLESNSQWHEGIEHESSLPPVDGGKDAWLFLSAAFLLEVLVWGFPYAYGIFQDYYSTNAPFAGSRNIAIIGTCAMGLMYLSAPLVFGTLQRYPRTKRPAIMIGLLIMCLSLGLSSLSQTVTHLIITQGVFYAIGGAMAYSPAIQFMDEWFVAKKGFAFGVMWAGTGIGGVVIPLLLQWLLNNYGFRTTLRAWAIILFVSTAPVTLYLKPRLPISASTSGRRISFTFLRDRVFLLLQLGNVLEGLGYFLPSIYLPTFASQLGANSTIAALTLILFNVASVFGNLLMGTIIDRFHVTAGILFSTVGSTLSVFLIWGFANSLPPLFVFAFMYGFFAGCYSATWPGVMKAVQTSTGRMDGTMVFAALAAGRGIGNVVSGPVSEALVRFGTVGHKGVYGTEYGPLVLFTGISAVLGGAGILGKRIGWM</sequence>
<dbReference type="Proteomes" id="UP000240883">
    <property type="component" value="Unassembled WGS sequence"/>
</dbReference>
<feature type="transmembrane region" description="Helical" evidence="4">
    <location>
        <begin position="350"/>
        <end position="372"/>
    </location>
</feature>